<dbReference type="PROSITE" id="PS50112">
    <property type="entry name" value="PAS"/>
    <property type="match status" value="2"/>
</dbReference>
<keyword evidence="3" id="KW-0597">Phosphoprotein</keyword>
<dbReference type="Proteomes" id="UP000005233">
    <property type="component" value="Chromosome"/>
</dbReference>
<feature type="domain" description="PAC" evidence="9">
    <location>
        <begin position="101"/>
        <end position="151"/>
    </location>
</feature>
<dbReference type="InterPro" id="IPR004358">
    <property type="entry name" value="Sig_transdc_His_kin-like_C"/>
</dbReference>
<accession>H8I7X9</accession>
<dbReference type="InterPro" id="IPR052162">
    <property type="entry name" value="Sensor_kinase/Photoreceptor"/>
</dbReference>
<evidence type="ECO:0000313" key="10">
    <source>
        <dbReference type="EMBL" id="AFD00379.1"/>
    </source>
</evidence>
<evidence type="ECO:0000259" key="9">
    <source>
        <dbReference type="PROSITE" id="PS50113"/>
    </source>
</evidence>
<evidence type="ECO:0000256" key="1">
    <source>
        <dbReference type="ARBA" id="ARBA00000085"/>
    </source>
</evidence>
<reference evidence="10 11" key="1">
    <citation type="journal article" date="2012" name="J. Bacteriol.">
        <title>Complete genome sequence of a thermophilic methanogen, Methanocella conradii HZ254, isolated from Chinese rice field soil.</title>
        <authorList>
            <person name="Lu Z."/>
            <person name="Lu Y."/>
        </authorList>
    </citation>
    <scope>NUCLEOTIDE SEQUENCE [LARGE SCALE GENOMIC DNA]</scope>
    <source>
        <strain evidence="11">DSM 24694 / JCM 17849 / CGMCC 1.5162 / HZ254</strain>
    </source>
</reference>
<evidence type="ECO:0000259" key="8">
    <source>
        <dbReference type="PROSITE" id="PS50112"/>
    </source>
</evidence>
<dbReference type="eggNOG" id="arCOG06515">
    <property type="taxonomic scope" value="Archaea"/>
</dbReference>
<dbReference type="SMART" id="SM00387">
    <property type="entry name" value="HATPase_c"/>
    <property type="match status" value="1"/>
</dbReference>
<dbReference type="Pfam" id="PF02518">
    <property type="entry name" value="HATPase_c"/>
    <property type="match status" value="1"/>
</dbReference>
<dbReference type="SUPFAM" id="SSF55785">
    <property type="entry name" value="PYP-like sensor domain (PAS domain)"/>
    <property type="match status" value="2"/>
</dbReference>
<sequence>MDSLKRLLKKQKEELDRCSDAVRSLRESEENFRALAQTTSAIIFFYQGESLVYVNRAAERVTGYSKDELLKMKFWEIIRPDYQKRVREYCLARQRGEQVPSPYEAGIITKGGEMRWVEITAERITYTGKPAGMATFFDITDRKHAEEKMRLTQFAIDNFMDSSIWLNLEGQIIYANKATCQSLGYSADELLSMRIWDVYPDCPYERFLERWDKAKRSGAFNFQSMHVRKDGSAFPVEVSANYLKFENKEYLITFARDITIRKQYEEALSDANAQTEFYLDLMGHDINNLNQVALGYLELADDAIRSGGKLGEDDIGLIEKPMVSLKGSSRLIDKVMRLRRLKSKELILEQVDICSVLSRLKDKYSHVPGRNVAINYTPSAECLVVANELIDEIFINLIENSIKHSPVDRPLIIDILQAMAREDGKAFIRVTIEDNGPGIPDDEKEKLFTRFYRGKTLEKGKGLGLYLARTLAENFGGKIRVEDRVPGDYTKGVRFIVMLPAARK</sequence>
<dbReference type="InterPro" id="IPR036890">
    <property type="entry name" value="HATPase_C_sf"/>
</dbReference>
<dbReference type="InterPro" id="IPR003594">
    <property type="entry name" value="HATPase_dom"/>
</dbReference>
<comment type="catalytic activity">
    <reaction evidence="1">
        <text>ATP + protein L-histidine = ADP + protein N-phospho-L-histidine.</text>
        <dbReference type="EC" id="2.7.13.3"/>
    </reaction>
</comment>
<dbReference type="PROSITE" id="PS50113">
    <property type="entry name" value="PAC"/>
    <property type="match status" value="2"/>
</dbReference>
<evidence type="ECO:0000313" key="11">
    <source>
        <dbReference type="Proteomes" id="UP000005233"/>
    </source>
</evidence>
<protein>
    <recommendedName>
        <fullName evidence="2">histidine kinase</fullName>
        <ecNumber evidence="2">2.7.13.3</ecNumber>
    </recommendedName>
</protein>
<dbReference type="SMART" id="SM00086">
    <property type="entry name" value="PAC"/>
    <property type="match status" value="2"/>
</dbReference>
<dbReference type="Gene3D" id="3.30.450.20">
    <property type="entry name" value="PAS domain"/>
    <property type="match status" value="2"/>
</dbReference>
<feature type="domain" description="PAS" evidence="8">
    <location>
        <begin position="148"/>
        <end position="218"/>
    </location>
</feature>
<dbReference type="PANTHER" id="PTHR43304">
    <property type="entry name" value="PHYTOCHROME-LIKE PROTEIN CPH1"/>
    <property type="match status" value="1"/>
</dbReference>
<evidence type="ECO:0000256" key="3">
    <source>
        <dbReference type="ARBA" id="ARBA00022553"/>
    </source>
</evidence>
<keyword evidence="6" id="KW-0175">Coiled coil</keyword>
<dbReference type="InterPro" id="IPR005467">
    <property type="entry name" value="His_kinase_dom"/>
</dbReference>
<feature type="coiled-coil region" evidence="6">
    <location>
        <begin position="1"/>
        <end position="28"/>
    </location>
</feature>
<dbReference type="GO" id="GO:0004673">
    <property type="term" value="F:protein histidine kinase activity"/>
    <property type="evidence" value="ECO:0007669"/>
    <property type="project" value="UniProtKB-EC"/>
</dbReference>
<feature type="domain" description="Histidine kinase" evidence="7">
    <location>
        <begin position="281"/>
        <end position="503"/>
    </location>
</feature>
<organism evidence="10 11">
    <name type="scientific">Methanocella conradii (strain DSM 24694 / JCM 17849 / CGMCC 1.5162 / HZ254)</name>
    <dbReference type="NCBI Taxonomy" id="1041930"/>
    <lineage>
        <taxon>Archaea</taxon>
        <taxon>Methanobacteriati</taxon>
        <taxon>Methanobacteriota</taxon>
        <taxon>Stenosarchaea group</taxon>
        <taxon>Methanomicrobia</taxon>
        <taxon>Methanocellales</taxon>
        <taxon>Methanocellaceae</taxon>
        <taxon>Methanocella</taxon>
    </lineage>
</organism>
<dbReference type="PROSITE" id="PS50109">
    <property type="entry name" value="HIS_KIN"/>
    <property type="match status" value="1"/>
</dbReference>
<proteinExistence type="predicted"/>
<evidence type="ECO:0000256" key="2">
    <source>
        <dbReference type="ARBA" id="ARBA00012438"/>
    </source>
</evidence>
<dbReference type="NCBIfam" id="TIGR00229">
    <property type="entry name" value="sensory_box"/>
    <property type="match status" value="2"/>
</dbReference>
<dbReference type="HOGENOM" id="CLU_000445_89_2_2"/>
<dbReference type="SUPFAM" id="SSF55874">
    <property type="entry name" value="ATPase domain of HSP90 chaperone/DNA topoisomerase II/histidine kinase"/>
    <property type="match status" value="1"/>
</dbReference>
<dbReference type="InterPro" id="IPR035965">
    <property type="entry name" value="PAS-like_dom_sf"/>
</dbReference>
<keyword evidence="5 10" id="KW-0418">Kinase</keyword>
<dbReference type="PRINTS" id="PR00344">
    <property type="entry name" value="BCTRLSENSOR"/>
</dbReference>
<evidence type="ECO:0000256" key="4">
    <source>
        <dbReference type="ARBA" id="ARBA00022679"/>
    </source>
</evidence>
<dbReference type="PANTHER" id="PTHR43304:SF1">
    <property type="entry name" value="PAC DOMAIN-CONTAINING PROTEIN"/>
    <property type="match status" value="1"/>
</dbReference>
<evidence type="ECO:0000256" key="5">
    <source>
        <dbReference type="ARBA" id="ARBA00022777"/>
    </source>
</evidence>
<dbReference type="Pfam" id="PF13426">
    <property type="entry name" value="PAS_9"/>
    <property type="match status" value="2"/>
</dbReference>
<dbReference type="STRING" id="1041930.Mtc_1630"/>
<dbReference type="InterPro" id="IPR000700">
    <property type="entry name" value="PAS-assoc_C"/>
</dbReference>
<dbReference type="EC" id="2.7.13.3" evidence="2"/>
<keyword evidence="11" id="KW-1185">Reference proteome</keyword>
<feature type="domain" description="PAC" evidence="9">
    <location>
        <begin position="220"/>
        <end position="270"/>
    </location>
</feature>
<dbReference type="CDD" id="cd00075">
    <property type="entry name" value="HATPase"/>
    <property type="match status" value="1"/>
</dbReference>
<dbReference type="AlphaFoldDB" id="H8I7X9"/>
<dbReference type="Gene3D" id="3.30.565.10">
    <property type="entry name" value="Histidine kinase-like ATPase, C-terminal domain"/>
    <property type="match status" value="1"/>
</dbReference>
<dbReference type="KEGG" id="mez:Mtc_1630"/>
<dbReference type="CDD" id="cd00130">
    <property type="entry name" value="PAS"/>
    <property type="match status" value="2"/>
</dbReference>
<dbReference type="SMART" id="SM00091">
    <property type="entry name" value="PAS"/>
    <property type="match status" value="2"/>
</dbReference>
<dbReference type="eggNOG" id="arCOG02353">
    <property type="taxonomic scope" value="Archaea"/>
</dbReference>
<evidence type="ECO:0000259" key="7">
    <source>
        <dbReference type="PROSITE" id="PS50109"/>
    </source>
</evidence>
<name>H8I7X9_METCZ</name>
<dbReference type="InterPro" id="IPR001610">
    <property type="entry name" value="PAC"/>
</dbReference>
<feature type="domain" description="PAS" evidence="8">
    <location>
        <begin position="28"/>
        <end position="88"/>
    </location>
</feature>
<gene>
    <name evidence="10" type="ordered locus">Mtc_1630</name>
</gene>
<dbReference type="EMBL" id="CP003243">
    <property type="protein sequence ID" value="AFD00379.1"/>
    <property type="molecule type" value="Genomic_DNA"/>
</dbReference>
<evidence type="ECO:0000256" key="6">
    <source>
        <dbReference type="SAM" id="Coils"/>
    </source>
</evidence>
<dbReference type="InterPro" id="IPR000014">
    <property type="entry name" value="PAS"/>
</dbReference>
<keyword evidence="4" id="KW-0808">Transferase</keyword>